<protein>
    <recommendedName>
        <fullName evidence="5">Large ribosomal subunit protein uL30</fullName>
    </recommendedName>
</protein>
<reference evidence="7" key="2">
    <citation type="submission" date="2020-09" db="EMBL/GenBank/DDBJ databases">
        <authorList>
            <person name="Sun Q."/>
            <person name="Zhou Y."/>
        </authorList>
    </citation>
    <scope>NUCLEOTIDE SEQUENCE</scope>
    <source>
        <strain evidence="7">CGMCC 1.15448</strain>
    </source>
</reference>
<comment type="caution">
    <text evidence="7">The sequence shown here is derived from an EMBL/GenBank/DDBJ whole genome shotgun (WGS) entry which is preliminary data.</text>
</comment>
<evidence type="ECO:0000256" key="2">
    <source>
        <dbReference type="ARBA" id="ARBA00011838"/>
    </source>
</evidence>
<dbReference type="HAMAP" id="MF_01371_B">
    <property type="entry name" value="Ribosomal_uL30_B"/>
    <property type="match status" value="1"/>
</dbReference>
<dbReference type="InterPro" id="IPR036919">
    <property type="entry name" value="Ribo_uL30_ferredoxin-like_sf"/>
</dbReference>
<evidence type="ECO:0000256" key="5">
    <source>
        <dbReference type="HAMAP-Rule" id="MF_01371"/>
    </source>
</evidence>
<sequence length="63" mass="7213">MHIMAKIKITQVKSGIDRPERQKQTLKALGLNKMHTPKEVEATPQILGMIRKVEHLVIVEEVK</sequence>
<dbReference type="InterPro" id="IPR016082">
    <property type="entry name" value="Ribosomal_uL30_ferredoxin-like"/>
</dbReference>
<dbReference type="GO" id="GO:0003735">
    <property type="term" value="F:structural constituent of ribosome"/>
    <property type="evidence" value="ECO:0007669"/>
    <property type="project" value="InterPro"/>
</dbReference>
<evidence type="ECO:0000256" key="3">
    <source>
        <dbReference type="ARBA" id="ARBA00022980"/>
    </source>
</evidence>
<dbReference type="PANTHER" id="PTHR15892">
    <property type="entry name" value="MITOCHONDRIAL RIBOSOMAL PROTEIN L30"/>
    <property type="match status" value="1"/>
</dbReference>
<comment type="subunit">
    <text evidence="2 5">Part of the 50S ribosomal subunit.</text>
</comment>
<dbReference type="SUPFAM" id="SSF55129">
    <property type="entry name" value="Ribosomal protein L30p/L7e"/>
    <property type="match status" value="1"/>
</dbReference>
<dbReference type="PANTHER" id="PTHR15892:SF2">
    <property type="entry name" value="LARGE RIBOSOMAL SUBUNIT PROTEIN UL30M"/>
    <property type="match status" value="1"/>
</dbReference>
<name>A0A8J2UJV1_9BACT</name>
<comment type="similarity">
    <text evidence="1 5">Belongs to the universal ribosomal protein uL30 family.</text>
</comment>
<dbReference type="GO" id="GO:0006412">
    <property type="term" value="P:translation"/>
    <property type="evidence" value="ECO:0007669"/>
    <property type="project" value="UniProtKB-UniRule"/>
</dbReference>
<dbReference type="NCBIfam" id="TIGR01308">
    <property type="entry name" value="rpmD_bact"/>
    <property type="match status" value="1"/>
</dbReference>
<evidence type="ECO:0000256" key="4">
    <source>
        <dbReference type="ARBA" id="ARBA00023274"/>
    </source>
</evidence>
<keyword evidence="3 5" id="KW-0689">Ribosomal protein</keyword>
<proteinExistence type="inferred from homology"/>
<feature type="domain" description="Large ribosomal subunit protein uL30-like ferredoxin-like fold" evidence="6">
    <location>
        <begin position="7"/>
        <end position="57"/>
    </location>
</feature>
<dbReference type="Gene3D" id="3.30.1390.20">
    <property type="entry name" value="Ribosomal protein L30, ferredoxin-like fold domain"/>
    <property type="match status" value="1"/>
</dbReference>
<dbReference type="Pfam" id="PF00327">
    <property type="entry name" value="Ribosomal_L30"/>
    <property type="match status" value="1"/>
</dbReference>
<reference evidence="7" key="1">
    <citation type="journal article" date="2014" name="Int. J. Syst. Evol. Microbiol.">
        <title>Complete genome sequence of Corynebacterium casei LMG S-19264T (=DSM 44701T), isolated from a smear-ripened cheese.</title>
        <authorList>
            <consortium name="US DOE Joint Genome Institute (JGI-PGF)"/>
            <person name="Walter F."/>
            <person name="Albersmeier A."/>
            <person name="Kalinowski J."/>
            <person name="Ruckert C."/>
        </authorList>
    </citation>
    <scope>NUCLEOTIDE SEQUENCE</scope>
    <source>
        <strain evidence="7">CGMCC 1.15448</strain>
    </source>
</reference>
<dbReference type="AlphaFoldDB" id="A0A8J2UJV1"/>
<evidence type="ECO:0000259" key="6">
    <source>
        <dbReference type="Pfam" id="PF00327"/>
    </source>
</evidence>
<organism evidence="7 8">
    <name type="scientific">Puia dinghuensis</name>
    <dbReference type="NCBI Taxonomy" id="1792502"/>
    <lineage>
        <taxon>Bacteria</taxon>
        <taxon>Pseudomonadati</taxon>
        <taxon>Bacteroidota</taxon>
        <taxon>Chitinophagia</taxon>
        <taxon>Chitinophagales</taxon>
        <taxon>Chitinophagaceae</taxon>
        <taxon>Puia</taxon>
    </lineage>
</organism>
<evidence type="ECO:0000313" key="8">
    <source>
        <dbReference type="Proteomes" id="UP000607559"/>
    </source>
</evidence>
<dbReference type="EMBL" id="BMJC01000009">
    <property type="protein sequence ID" value="GGB26012.1"/>
    <property type="molecule type" value="Genomic_DNA"/>
</dbReference>
<dbReference type="PIRSF" id="PIRSF002211">
    <property type="entry name" value="Ribosomal_L30_bac-type"/>
    <property type="match status" value="1"/>
</dbReference>
<evidence type="ECO:0000256" key="1">
    <source>
        <dbReference type="ARBA" id="ARBA00007594"/>
    </source>
</evidence>
<dbReference type="InterPro" id="IPR005996">
    <property type="entry name" value="Ribosomal_uL30_bac-type"/>
</dbReference>
<keyword evidence="8" id="KW-1185">Reference proteome</keyword>
<dbReference type="GO" id="GO:0022625">
    <property type="term" value="C:cytosolic large ribosomal subunit"/>
    <property type="evidence" value="ECO:0007669"/>
    <property type="project" value="TreeGrafter"/>
</dbReference>
<accession>A0A8J2UJV1</accession>
<keyword evidence="4 5" id="KW-0687">Ribonucleoprotein</keyword>
<dbReference type="CDD" id="cd01658">
    <property type="entry name" value="Ribosomal_L30"/>
    <property type="match status" value="1"/>
</dbReference>
<evidence type="ECO:0000313" key="7">
    <source>
        <dbReference type="EMBL" id="GGB26012.1"/>
    </source>
</evidence>
<gene>
    <name evidence="5 7" type="primary">rpmD</name>
    <name evidence="7" type="ORF">GCM10011511_57420</name>
</gene>
<dbReference type="Proteomes" id="UP000607559">
    <property type="component" value="Unassembled WGS sequence"/>
</dbReference>